<evidence type="ECO:0000313" key="3">
    <source>
        <dbReference type="Proteomes" id="UP000049855"/>
    </source>
</evidence>
<dbReference type="InterPro" id="IPR029052">
    <property type="entry name" value="Metallo-depent_PP-like"/>
</dbReference>
<feature type="domain" description="Calcineurin-like phosphoesterase" evidence="1">
    <location>
        <begin position="1"/>
        <end position="198"/>
    </location>
</feature>
<reference evidence="3" key="1">
    <citation type="submission" date="2015-03" db="EMBL/GenBank/DDBJ databases">
        <authorList>
            <person name="Nijsse Bart"/>
        </authorList>
    </citation>
    <scope>NUCLEOTIDE SEQUENCE [LARGE SCALE GENOMIC DNA]</scope>
</reference>
<dbReference type="InterPro" id="IPR014578">
    <property type="entry name" value="Pesterase_CT488"/>
</dbReference>
<keyword evidence="3" id="KW-1185">Reference proteome</keyword>
<dbReference type="PIRSF" id="PIRSF033094">
    <property type="entry name" value="Pesterase_CT488"/>
    <property type="match status" value="1"/>
</dbReference>
<gene>
    <name evidence="2" type="ORF">SpAn4DRAFT_3037</name>
</gene>
<dbReference type="Proteomes" id="UP000049855">
    <property type="component" value="Unassembled WGS sequence"/>
</dbReference>
<evidence type="ECO:0000259" key="1">
    <source>
        <dbReference type="Pfam" id="PF00149"/>
    </source>
</evidence>
<organism evidence="2 3">
    <name type="scientific">Sporomusa ovata</name>
    <dbReference type="NCBI Taxonomy" id="2378"/>
    <lineage>
        <taxon>Bacteria</taxon>
        <taxon>Bacillati</taxon>
        <taxon>Bacillota</taxon>
        <taxon>Negativicutes</taxon>
        <taxon>Selenomonadales</taxon>
        <taxon>Sporomusaceae</taxon>
        <taxon>Sporomusa</taxon>
    </lineage>
</organism>
<dbReference type="InterPro" id="IPR004843">
    <property type="entry name" value="Calcineurin-like_PHP"/>
</dbReference>
<dbReference type="SUPFAM" id="SSF56300">
    <property type="entry name" value="Metallo-dependent phosphatases"/>
    <property type="match status" value="1"/>
</dbReference>
<dbReference type="RefSeq" id="WP_021167290.1">
    <property type="nucleotide sequence ID" value="NZ_CTRP01000010.1"/>
</dbReference>
<dbReference type="EMBL" id="CTRP01000010">
    <property type="protein sequence ID" value="CQR72577.1"/>
    <property type="molecule type" value="Genomic_DNA"/>
</dbReference>
<keyword evidence="2" id="KW-0378">Hydrolase</keyword>
<dbReference type="GO" id="GO:0016787">
    <property type="term" value="F:hydrolase activity"/>
    <property type="evidence" value="ECO:0007669"/>
    <property type="project" value="UniProtKB-KW"/>
</dbReference>
<accession>A0A0U1KYT5</accession>
<evidence type="ECO:0000313" key="2">
    <source>
        <dbReference type="EMBL" id="CQR72577.1"/>
    </source>
</evidence>
<protein>
    <submittedName>
        <fullName evidence="2">Phosphohydrolase</fullName>
    </submittedName>
</protein>
<dbReference type="InterPro" id="IPR051158">
    <property type="entry name" value="Metallophosphoesterase_sf"/>
</dbReference>
<dbReference type="PANTHER" id="PTHR31302:SF22">
    <property type="entry name" value="PHOSPHOESTERASE"/>
    <property type="match status" value="1"/>
</dbReference>
<name>A0A0U1KYT5_9FIRM</name>
<dbReference type="Gene3D" id="3.60.21.10">
    <property type="match status" value="1"/>
</dbReference>
<dbReference type="Pfam" id="PF00149">
    <property type="entry name" value="Metallophos"/>
    <property type="match status" value="1"/>
</dbReference>
<proteinExistence type="predicted"/>
<dbReference type="PANTHER" id="PTHR31302">
    <property type="entry name" value="TRANSMEMBRANE PROTEIN WITH METALLOPHOSPHOESTERASE DOMAIN-RELATED"/>
    <property type="match status" value="1"/>
</dbReference>
<sequence length="231" mass="25737">MKIFAIADTHLSGQPAVKPMSIFGSHWEGHWEKIKASWRKQVAAEDIVLLAGDISWAMKLSDALVDLDAIANLPGRKIVIRGNHDYWWQTVSKMTKATEDKFEFLNNNFAIAGEWAICGSRGWTCPEDPLFKSKDQAIFDRELLRVEASLSAAQAAGFSQIILMLHFPPFYNHQTETGFAGLINNYQVIHCVYGHLHSESSIKAAATGMINGTTYHLVSCDALDFTVKPLI</sequence>
<dbReference type="AlphaFoldDB" id="A0A0U1KYT5"/>